<gene>
    <name evidence="2" type="ORF">HT134_38215</name>
</gene>
<dbReference type="RefSeq" id="WP_175605365.1">
    <property type="nucleotide sequence ID" value="NZ_JABWGO010000013.1"/>
</dbReference>
<comment type="caution">
    <text evidence="2">The sequence shown here is derived from an EMBL/GenBank/DDBJ whole genome shotgun (WGS) entry which is preliminary data.</text>
</comment>
<evidence type="ECO:0000313" key="3">
    <source>
        <dbReference type="Proteomes" id="UP000546126"/>
    </source>
</evidence>
<dbReference type="InterPro" id="IPR015035">
    <property type="entry name" value="DUF1918"/>
</dbReference>
<evidence type="ECO:0000313" key="2">
    <source>
        <dbReference type="EMBL" id="NUW45911.1"/>
    </source>
</evidence>
<dbReference type="AlphaFoldDB" id="A0A7Y6IWX6"/>
<dbReference type="Proteomes" id="UP000546126">
    <property type="component" value="Unassembled WGS sequence"/>
</dbReference>
<dbReference type="EMBL" id="JABWGO010000013">
    <property type="protein sequence ID" value="NUW45911.1"/>
    <property type="molecule type" value="Genomic_DNA"/>
</dbReference>
<keyword evidence="3" id="KW-1185">Reference proteome</keyword>
<accession>A0A7Y6IWX6</accession>
<organism evidence="2 3">
    <name type="scientific">Nonomuraea rhodomycinica</name>
    <dbReference type="NCBI Taxonomy" id="1712872"/>
    <lineage>
        <taxon>Bacteria</taxon>
        <taxon>Bacillati</taxon>
        <taxon>Actinomycetota</taxon>
        <taxon>Actinomycetes</taxon>
        <taxon>Streptosporangiales</taxon>
        <taxon>Streptosporangiaceae</taxon>
        <taxon>Nonomuraea</taxon>
    </lineage>
</organism>
<protein>
    <submittedName>
        <fullName evidence="2">DUF1918 domain-containing protein</fullName>
    </submittedName>
</protein>
<proteinExistence type="predicted"/>
<dbReference type="Pfam" id="PF08940">
    <property type="entry name" value="DUF1918"/>
    <property type="match status" value="1"/>
</dbReference>
<dbReference type="Gene3D" id="2.30.30.440">
    <property type="entry name" value="Domain of unknown function DUF1918"/>
    <property type="match status" value="1"/>
</dbReference>
<sequence length="69" mass="7727">MRAAVGDRLVVENTYGGEPRKIGVIVELRNLDGSPPYVVRWVDAEHETLVFPGPDAHVVPKGERDRSFR</sequence>
<name>A0A7Y6IWX6_9ACTN</name>
<dbReference type="SUPFAM" id="SSF50118">
    <property type="entry name" value="Cell growth inhibitor/plasmid maintenance toxic component"/>
    <property type="match status" value="1"/>
</dbReference>
<feature type="domain" description="DUF1918" evidence="1">
    <location>
        <begin position="1"/>
        <end position="58"/>
    </location>
</feature>
<reference evidence="2 3" key="1">
    <citation type="submission" date="2020-06" db="EMBL/GenBank/DDBJ databases">
        <authorList>
            <person name="Chanama M."/>
        </authorList>
    </citation>
    <scope>NUCLEOTIDE SEQUENCE [LARGE SCALE GENOMIC DNA]</scope>
    <source>
        <strain evidence="2 3">TBRC6557</strain>
    </source>
</reference>
<evidence type="ECO:0000259" key="1">
    <source>
        <dbReference type="Pfam" id="PF08940"/>
    </source>
</evidence>